<dbReference type="InterPro" id="IPR000620">
    <property type="entry name" value="EamA_dom"/>
</dbReference>
<feature type="transmembrane region" description="Helical" evidence="1">
    <location>
        <begin position="256"/>
        <end position="275"/>
    </location>
</feature>
<feature type="transmembrane region" description="Helical" evidence="1">
    <location>
        <begin position="134"/>
        <end position="150"/>
    </location>
</feature>
<sequence length="301" mass="32305">MNSPSLTIRGGLDRVALAGIGLMLLGYFMFSLNDAMGKWLVTGYSVAQVLLVRSIGAFLLITPALLRQPAGTLWRLERPGLQGLRALMATLDTLLFYSATVYMPLADVMTFYMAGPIYMAAMSHLFLGERLSSRQWLAIGLGFIGVVIALRPSSAAFSWASLIALVGSVSFSVSLILGRRLRSTADPVLAGWQTIAALASAAGLLIGNWVFGDVVPGRWVATDWHALGAMLLLGCVACAAHLMMTRALKTLPASTLAPLQYTLLLWAVIFGYLFFGDLPDLQLVIGCSVIVVAGALLLRRR</sequence>
<feature type="domain" description="EamA" evidence="2">
    <location>
        <begin position="18"/>
        <end position="150"/>
    </location>
</feature>
<feature type="transmembrane region" description="Helical" evidence="1">
    <location>
        <begin position="12"/>
        <end position="32"/>
    </location>
</feature>
<dbReference type="EMBL" id="CP043046">
    <property type="protein sequence ID" value="QEI06731.1"/>
    <property type="molecule type" value="Genomic_DNA"/>
</dbReference>
<dbReference type="OrthoDB" id="8584557at2"/>
<evidence type="ECO:0000256" key="1">
    <source>
        <dbReference type="SAM" id="Phobius"/>
    </source>
</evidence>
<dbReference type="Pfam" id="PF00892">
    <property type="entry name" value="EamA"/>
    <property type="match status" value="2"/>
</dbReference>
<evidence type="ECO:0000313" key="4">
    <source>
        <dbReference type="Proteomes" id="UP000325161"/>
    </source>
</evidence>
<evidence type="ECO:0000313" key="3">
    <source>
        <dbReference type="EMBL" id="QEI06731.1"/>
    </source>
</evidence>
<dbReference type="KEGG" id="pacr:FXN63_13495"/>
<keyword evidence="4" id="KW-1185">Reference proteome</keyword>
<feature type="transmembrane region" description="Helical" evidence="1">
    <location>
        <begin position="44"/>
        <end position="66"/>
    </location>
</feature>
<dbReference type="RefSeq" id="WP_148815622.1">
    <property type="nucleotide sequence ID" value="NZ_CP043046.1"/>
</dbReference>
<proteinExistence type="predicted"/>
<name>A0A5C0B1W1_9BURK</name>
<dbReference type="InterPro" id="IPR037185">
    <property type="entry name" value="EmrE-like"/>
</dbReference>
<organism evidence="3 4">
    <name type="scientific">Pigmentiphaga aceris</name>
    <dbReference type="NCBI Taxonomy" id="1940612"/>
    <lineage>
        <taxon>Bacteria</taxon>
        <taxon>Pseudomonadati</taxon>
        <taxon>Pseudomonadota</taxon>
        <taxon>Betaproteobacteria</taxon>
        <taxon>Burkholderiales</taxon>
        <taxon>Alcaligenaceae</taxon>
        <taxon>Pigmentiphaga</taxon>
    </lineage>
</organism>
<dbReference type="PANTHER" id="PTHR22911:SF135">
    <property type="entry name" value="BLR4310 PROTEIN"/>
    <property type="match status" value="1"/>
</dbReference>
<evidence type="ECO:0000259" key="2">
    <source>
        <dbReference type="Pfam" id="PF00892"/>
    </source>
</evidence>
<feature type="transmembrane region" description="Helical" evidence="1">
    <location>
        <begin position="189"/>
        <end position="212"/>
    </location>
</feature>
<reference evidence="3 4" key="1">
    <citation type="submission" date="2019-08" db="EMBL/GenBank/DDBJ databases">
        <title>Amphibian skin-associated Pigmentiphaga: genome sequence and occurrence across geography and hosts.</title>
        <authorList>
            <person name="Bletz M.C."/>
            <person name="Bunk B."/>
            <person name="Sproeer C."/>
            <person name="Biwer P."/>
            <person name="Reiter S."/>
            <person name="Rabemananjara F.C.E."/>
            <person name="Schulz S."/>
            <person name="Overmann J."/>
            <person name="Vences M."/>
        </authorList>
    </citation>
    <scope>NUCLEOTIDE SEQUENCE [LARGE SCALE GENOMIC DNA]</scope>
    <source>
        <strain evidence="3 4">Mada1488</strain>
    </source>
</reference>
<dbReference type="AlphaFoldDB" id="A0A5C0B1W1"/>
<accession>A0A5C0B1W1</accession>
<feature type="transmembrane region" description="Helical" evidence="1">
    <location>
        <begin position="281"/>
        <end position="298"/>
    </location>
</feature>
<keyword evidence="1" id="KW-1133">Transmembrane helix</keyword>
<keyword evidence="1" id="KW-0472">Membrane</keyword>
<feature type="transmembrane region" description="Helical" evidence="1">
    <location>
        <begin position="156"/>
        <end position="177"/>
    </location>
</feature>
<dbReference type="PANTHER" id="PTHR22911">
    <property type="entry name" value="ACYL-MALONYL CONDENSING ENZYME-RELATED"/>
    <property type="match status" value="1"/>
</dbReference>
<feature type="domain" description="EamA" evidence="2">
    <location>
        <begin position="159"/>
        <end position="297"/>
    </location>
</feature>
<dbReference type="SUPFAM" id="SSF103481">
    <property type="entry name" value="Multidrug resistance efflux transporter EmrE"/>
    <property type="match status" value="2"/>
</dbReference>
<dbReference type="GO" id="GO:0016020">
    <property type="term" value="C:membrane"/>
    <property type="evidence" value="ECO:0007669"/>
    <property type="project" value="InterPro"/>
</dbReference>
<keyword evidence="1" id="KW-0812">Transmembrane</keyword>
<dbReference type="Proteomes" id="UP000325161">
    <property type="component" value="Chromosome"/>
</dbReference>
<gene>
    <name evidence="3" type="ORF">FXN63_13495</name>
</gene>
<protein>
    <submittedName>
        <fullName evidence="3">DMT family transporter</fullName>
    </submittedName>
</protein>
<feature type="transmembrane region" description="Helical" evidence="1">
    <location>
        <begin position="224"/>
        <end position="244"/>
    </location>
</feature>